<dbReference type="AlphaFoldDB" id="A0A0E9T8C9"/>
<reference evidence="1" key="2">
    <citation type="journal article" date="2015" name="Fish Shellfish Immunol.">
        <title>Early steps in the European eel (Anguilla anguilla)-Vibrio vulnificus interaction in the gills: Role of the RtxA13 toxin.</title>
        <authorList>
            <person name="Callol A."/>
            <person name="Pajuelo D."/>
            <person name="Ebbesson L."/>
            <person name="Teles M."/>
            <person name="MacKenzie S."/>
            <person name="Amaro C."/>
        </authorList>
    </citation>
    <scope>NUCLEOTIDE SEQUENCE</scope>
</reference>
<accession>A0A0E9T8C9</accession>
<dbReference type="EMBL" id="GBXM01059447">
    <property type="protein sequence ID" value="JAH49130.1"/>
    <property type="molecule type" value="Transcribed_RNA"/>
</dbReference>
<organism evidence="1">
    <name type="scientific">Anguilla anguilla</name>
    <name type="common">European freshwater eel</name>
    <name type="synonym">Muraena anguilla</name>
    <dbReference type="NCBI Taxonomy" id="7936"/>
    <lineage>
        <taxon>Eukaryota</taxon>
        <taxon>Metazoa</taxon>
        <taxon>Chordata</taxon>
        <taxon>Craniata</taxon>
        <taxon>Vertebrata</taxon>
        <taxon>Euteleostomi</taxon>
        <taxon>Actinopterygii</taxon>
        <taxon>Neopterygii</taxon>
        <taxon>Teleostei</taxon>
        <taxon>Anguilliformes</taxon>
        <taxon>Anguillidae</taxon>
        <taxon>Anguilla</taxon>
    </lineage>
</organism>
<sequence>MTFTDITYKLCRLLTKLGYFMKPDSLYIFGS</sequence>
<reference evidence="1" key="1">
    <citation type="submission" date="2014-11" db="EMBL/GenBank/DDBJ databases">
        <authorList>
            <person name="Amaro Gonzalez C."/>
        </authorList>
    </citation>
    <scope>NUCLEOTIDE SEQUENCE</scope>
</reference>
<proteinExistence type="predicted"/>
<protein>
    <submittedName>
        <fullName evidence="1">Uncharacterized protein</fullName>
    </submittedName>
</protein>
<evidence type="ECO:0000313" key="1">
    <source>
        <dbReference type="EMBL" id="JAH49130.1"/>
    </source>
</evidence>
<name>A0A0E9T8C9_ANGAN</name>